<comment type="caution">
    <text evidence="1">The sequence shown here is derived from an EMBL/GenBank/DDBJ whole genome shotgun (WGS) entry which is preliminary data.</text>
</comment>
<reference evidence="1" key="2">
    <citation type="submission" date="2021-01" db="EMBL/GenBank/DDBJ databases">
        <authorList>
            <person name="Schikora-Tamarit M.A."/>
        </authorList>
    </citation>
    <scope>NUCLEOTIDE SEQUENCE</scope>
    <source>
        <strain evidence="1">NCAIM Y.01608</strain>
    </source>
</reference>
<evidence type="ECO:0000313" key="1">
    <source>
        <dbReference type="EMBL" id="KAH3672469.1"/>
    </source>
</evidence>
<reference evidence="1" key="1">
    <citation type="journal article" date="2021" name="Open Biol.">
        <title>Shared evolutionary footprints suggest mitochondrial oxidative damage underlies multiple complex I losses in fungi.</title>
        <authorList>
            <person name="Schikora-Tamarit M.A."/>
            <person name="Marcet-Houben M."/>
            <person name="Nosek J."/>
            <person name="Gabaldon T."/>
        </authorList>
    </citation>
    <scope>NUCLEOTIDE SEQUENCE</scope>
    <source>
        <strain evidence="1">NCAIM Y.01608</strain>
    </source>
</reference>
<keyword evidence="2" id="KW-1185">Reference proteome</keyword>
<name>A0A9P8TBA7_9ASCO</name>
<dbReference type="EMBL" id="JAEUBD010000763">
    <property type="protein sequence ID" value="KAH3672469.1"/>
    <property type="molecule type" value="Genomic_DNA"/>
</dbReference>
<proteinExistence type="predicted"/>
<gene>
    <name evidence="1" type="ORF">OGATHE_002310</name>
</gene>
<sequence>MMVITSSEHLNSIDWIRVFDSNGSIGKNAIRFPKSVRTPFSSNASKMYSSSSAVRISCSFGLSMKLKPRTSSMPIAFSIKIV</sequence>
<dbReference type="Proteomes" id="UP000788993">
    <property type="component" value="Unassembled WGS sequence"/>
</dbReference>
<accession>A0A9P8TBA7</accession>
<protein>
    <submittedName>
        <fullName evidence="1">Uncharacterized protein</fullName>
    </submittedName>
</protein>
<evidence type="ECO:0000313" key="2">
    <source>
        <dbReference type="Proteomes" id="UP000788993"/>
    </source>
</evidence>
<organism evidence="1 2">
    <name type="scientific">Ogataea polymorpha</name>
    <dbReference type="NCBI Taxonomy" id="460523"/>
    <lineage>
        <taxon>Eukaryota</taxon>
        <taxon>Fungi</taxon>
        <taxon>Dikarya</taxon>
        <taxon>Ascomycota</taxon>
        <taxon>Saccharomycotina</taxon>
        <taxon>Pichiomycetes</taxon>
        <taxon>Pichiales</taxon>
        <taxon>Pichiaceae</taxon>
        <taxon>Ogataea</taxon>
    </lineage>
</organism>
<dbReference type="AlphaFoldDB" id="A0A9P8TBA7"/>